<dbReference type="FunFam" id="1.25.40.70:FF:000011">
    <property type="entry name" value="Phosphatidylinositol 4-kinase alpha"/>
    <property type="match status" value="1"/>
</dbReference>
<dbReference type="InterPro" id="IPR011009">
    <property type="entry name" value="Kinase-like_dom_sf"/>
</dbReference>
<dbReference type="InterPro" id="IPR045495">
    <property type="entry name" value="PI4K_N"/>
</dbReference>
<evidence type="ECO:0000256" key="4">
    <source>
        <dbReference type="ARBA" id="ARBA00022679"/>
    </source>
</evidence>
<dbReference type="CDD" id="cd05167">
    <property type="entry name" value="PI4Kc_III_alpha"/>
    <property type="match status" value="1"/>
</dbReference>
<keyword evidence="7" id="KW-0067">ATP-binding</keyword>
<dbReference type="Proteomes" id="UP000383932">
    <property type="component" value="Unassembled WGS sequence"/>
</dbReference>
<evidence type="ECO:0000256" key="2">
    <source>
        <dbReference type="ARBA" id="ARBA00006209"/>
    </source>
</evidence>
<dbReference type="Pfam" id="PF00613">
    <property type="entry name" value="PI3Ka"/>
    <property type="match status" value="1"/>
</dbReference>
<dbReference type="InterPro" id="IPR015433">
    <property type="entry name" value="PI3/4_kinase"/>
</dbReference>
<dbReference type="GO" id="GO:0048015">
    <property type="term" value="P:phosphatidylinositol-mediated signaling"/>
    <property type="evidence" value="ECO:0007669"/>
    <property type="project" value="TreeGrafter"/>
</dbReference>
<proteinExistence type="inferred from homology"/>
<dbReference type="OrthoDB" id="10264149at2759"/>
<sequence length="2043" mass="229780">MEFRISAKSCWVEFTTNKTIEFGVFRHGYVSIMLILTELAQNISDSIEAGDPTEEINEAIEIITSKVVTRDVSEVESNESERMPKVFMPASRINCNIAFGQFALSALESHVESTVTVLIGILRDVPHIDYERSLAWSDWSLPDELVFVTVCALLRLASRHPDYRERVVAAIVTFAMESVKMLGEEPAAEVIIHVSPAFHGFYRAVTATPFPWQLSEWLACSKALASLFSLKLVERLNGIVEEFLQRAEEDPALSLYVQTFLARYKANERPLSGYFAVCSIVEIQWTALAQALAPPHYMSNDDSQTRKKGSSVALTDDAEASNMAWATLMRQKGNDTDIMQDGAKEHLEQTVVRTMKYFNDLLVQVEDMEDDPDNDTYTWETMAESLKLATLCCVALGDMDSGLLTQLKLVLSDVSPAYDNLLQEAALTSVTVLVHNFPELAGSNAHHLRKFITAPLPLFEFRFASDPTAPTVLAAAANCLAVCIELAPGDDFVLSFIYSLLNYITATNQDTDIGSFPYLHNTDSSAAVSMESGLRNKTESEKQFIGISTISVVTRLALAFKREDVTKLCISLLLQRLPTAHPAVQGAIAYNLVDLALAAPKNVFSDIIRVFSQINRIVEGAESTFEARSSSNQVLAAQTQLARELKIRPELYETYLVELLSMFVDKGTAIQTQAGKNKNGIVPFETLTELVALTLPIDALVSHPDFHPHHKAGSELTALFRNMWFICGLFRLSSDDKADVISEWQYAAMTRIAAKTPPIVLEEAQDYLTNAIEYNPVFRNDFLQSVIARHRATLTRFIPMRGTEIRALTPTQVIFLLTMHDLESMRSRGFLPSSLISYFSNEAINKNLSLTACMDSISEKVCDLCLESGICAHNFFQVIRDFVNDTISRKIVQHSISPSLSQELRKLLVASTHRIVKVRELAMKYLQRLVTAFPSLLCDPPFVVALLEVLTLMHRACEGEFTDEVGFDSRRTAQVDFCHFKFTPQHEYSSSRTDIKLELSDSYASRNEILSQLYRYTNKWLEAATARAPIEIQATLQAYLADTKVVLSNDSAELGASMALQFAKIMPLSDKKPGLDSQPYVLDRARAMSSQMISKSYFGGEAGGVRLANRGGIEEIELPPPTKAPFVEIKALKAKLAVSVAEIRARTSKLTVQDLRRLLFRCAAVLMALPEPDYDLLHYLVAVPFAVFTPVTISTGIDAWTWLIGERKDLEISLMLEFNTAWASTIKMKRGIFSNQMDFIDPFEHPVEYNPTGKSDMDKALGDARRLLVPHTILIQMLRSRFQAIDAERGLAQVCSAVIHASPLHAYQFVHSTHSLAREPRLNLLVFGFEVLRSSVMDTYPEVRLREALYRAALSWFAVRPQWSFGANLIQVNADIKLLNEFLEVIQHDNIRADHVTSSLQPEKSVSRHPEYLSKHRAQNSLLKLLVENEISRLRVWANPTNDLKRGADYLSNSERSLTDDGWRQMVRTAWSVDAAIAIHMAERFKKVAVENELTRLVRTDSGSALHVPEAVRFFIGDRFSRSQKRDHKLLLAWDAVPPVIAIKLFEPQFDNDPIILQYAHRALAQHDVKVTFFYVPQIVQALRNDAFGYVERFIFETAKVSQQFCHQIIWNMKANCYKDDAAEVEDPMKPMLDRMTDMVIASLSGNARDFYDREFSFFHEVTSISGKLKPFIKKSKPEKKAKIDEEMAKIKVVEGCYLPSNPDGEVVDIDKRSGRPLQSHAKAPFMATFKVRKVRTERETNPNSVLEGADVAVEVKRTFDVWQQAIFKVGDDCRQDVLALQVIAMFKNIFTSIGLMLYLYPYRVTATAPGCGVIDVVPNSTSRDEMGRAKINDLLAFFISKYGTPDTVAFQKARLNFIQSMAAYSVACYILQIKDRHNGNIMIDGEGHIGVKFEPNSFKLNHEMVVLMGGKNSQGFNLFIQLTVKAFLAIRPHVTQLVNAVSLMLGADFPSFKGEPTIKRLQDRFVPHMTERQAAEWMMGVIKNAHENVRSTVYDEFQRLQNGIFPPHIIVRNIALTSSFQGFLTHKSCRKHNIIGIFHNLV</sequence>
<dbReference type="SUPFAM" id="SSF48371">
    <property type="entry name" value="ARM repeat"/>
    <property type="match status" value="2"/>
</dbReference>
<dbReference type="InterPro" id="IPR036940">
    <property type="entry name" value="PI3/4_kinase_cat_sf"/>
</dbReference>
<dbReference type="SMART" id="SM00145">
    <property type="entry name" value="PI3Ka"/>
    <property type="match status" value="1"/>
</dbReference>
<dbReference type="Gene3D" id="1.25.40.70">
    <property type="entry name" value="Phosphatidylinositol 3-kinase, accessory domain (PIK)"/>
    <property type="match status" value="1"/>
</dbReference>
<dbReference type="InterPro" id="IPR016024">
    <property type="entry name" value="ARM-type_fold"/>
</dbReference>
<keyword evidence="5" id="KW-0547">Nucleotide-binding</keyword>
<evidence type="ECO:0000256" key="6">
    <source>
        <dbReference type="ARBA" id="ARBA00022777"/>
    </source>
</evidence>
<dbReference type="GO" id="GO:0005737">
    <property type="term" value="C:cytoplasm"/>
    <property type="evidence" value="ECO:0007669"/>
    <property type="project" value="TreeGrafter"/>
</dbReference>
<dbReference type="GO" id="GO:0005886">
    <property type="term" value="C:plasma membrane"/>
    <property type="evidence" value="ECO:0007669"/>
    <property type="project" value="TreeGrafter"/>
</dbReference>
<dbReference type="InterPro" id="IPR001263">
    <property type="entry name" value="PI3K_accessory_dom"/>
</dbReference>
<evidence type="ECO:0000256" key="1">
    <source>
        <dbReference type="ARBA" id="ARBA00001686"/>
    </source>
</evidence>
<dbReference type="PANTHER" id="PTHR10048">
    <property type="entry name" value="PHOSPHATIDYLINOSITOL KINASE"/>
    <property type="match status" value="1"/>
</dbReference>
<evidence type="ECO:0000259" key="8">
    <source>
        <dbReference type="PROSITE" id="PS50290"/>
    </source>
</evidence>
<dbReference type="InterPro" id="IPR042236">
    <property type="entry name" value="PI3K_accessory_sf"/>
</dbReference>
<dbReference type="Gene3D" id="1.10.1070.11">
    <property type="entry name" value="Phosphatidylinositol 3-/4-kinase, catalytic domain"/>
    <property type="match status" value="1"/>
</dbReference>
<dbReference type="FunFam" id="3.30.1010.10:FF:000014">
    <property type="entry name" value="Phosphatidylinositol 4-kinase STT4"/>
    <property type="match status" value="1"/>
</dbReference>
<dbReference type="GO" id="GO:0046854">
    <property type="term" value="P:phosphatidylinositol phosphate biosynthetic process"/>
    <property type="evidence" value="ECO:0007669"/>
    <property type="project" value="InterPro"/>
</dbReference>
<comment type="caution">
    <text evidence="10">The sequence shown here is derived from an EMBL/GenBank/DDBJ whole genome shotgun (WGS) entry which is preliminary data.</text>
</comment>
<gene>
    <name evidence="10" type="ORF">CTheo_121</name>
</gene>
<evidence type="ECO:0000256" key="3">
    <source>
        <dbReference type="ARBA" id="ARBA00012169"/>
    </source>
</evidence>
<evidence type="ECO:0000313" key="10">
    <source>
        <dbReference type="EMBL" id="KAB5596484.1"/>
    </source>
</evidence>
<keyword evidence="11" id="KW-1185">Reference proteome</keyword>
<evidence type="ECO:0000313" key="11">
    <source>
        <dbReference type="Proteomes" id="UP000383932"/>
    </source>
</evidence>
<dbReference type="PANTHER" id="PTHR10048:SF15">
    <property type="entry name" value="PHOSPHATIDYLINOSITOL 4-KINASE ALPHA"/>
    <property type="match status" value="1"/>
</dbReference>
<dbReference type="PROSITE" id="PS51545">
    <property type="entry name" value="PIK_HELICAL"/>
    <property type="match status" value="1"/>
</dbReference>
<organism evidence="10 11">
    <name type="scientific">Ceratobasidium theobromae</name>
    <dbReference type="NCBI Taxonomy" id="1582974"/>
    <lineage>
        <taxon>Eukaryota</taxon>
        <taxon>Fungi</taxon>
        <taxon>Dikarya</taxon>
        <taxon>Basidiomycota</taxon>
        <taxon>Agaricomycotina</taxon>
        <taxon>Agaricomycetes</taxon>
        <taxon>Cantharellales</taxon>
        <taxon>Ceratobasidiaceae</taxon>
        <taxon>Ceratobasidium</taxon>
    </lineage>
</organism>
<keyword evidence="4" id="KW-0808">Transferase</keyword>
<dbReference type="Pfam" id="PF19274">
    <property type="entry name" value="PI4K_N"/>
    <property type="match status" value="2"/>
</dbReference>
<dbReference type="GO" id="GO:0005524">
    <property type="term" value="F:ATP binding"/>
    <property type="evidence" value="ECO:0007669"/>
    <property type="project" value="UniProtKB-KW"/>
</dbReference>
<dbReference type="Gene3D" id="3.30.1010.10">
    <property type="entry name" value="Phosphatidylinositol 3-kinase Catalytic Subunit, Chain A, domain 4"/>
    <property type="match status" value="1"/>
</dbReference>
<evidence type="ECO:0000256" key="5">
    <source>
        <dbReference type="ARBA" id="ARBA00022741"/>
    </source>
</evidence>
<evidence type="ECO:0000256" key="7">
    <source>
        <dbReference type="ARBA" id="ARBA00022840"/>
    </source>
</evidence>
<comment type="catalytic activity">
    <reaction evidence="1">
        <text>a 1,2-diacyl-sn-glycero-3-phospho-(1D-myo-inositol) + ATP = a 1,2-diacyl-sn-glycero-3-phospho-(1D-myo-inositol 4-phosphate) + ADP + H(+)</text>
        <dbReference type="Rhea" id="RHEA:19877"/>
        <dbReference type="ChEBI" id="CHEBI:15378"/>
        <dbReference type="ChEBI" id="CHEBI:30616"/>
        <dbReference type="ChEBI" id="CHEBI:57880"/>
        <dbReference type="ChEBI" id="CHEBI:58178"/>
        <dbReference type="ChEBI" id="CHEBI:456216"/>
        <dbReference type="EC" id="2.7.1.67"/>
    </reaction>
</comment>
<reference evidence="10 11" key="1">
    <citation type="journal article" date="2019" name="Fungal Biol. Biotechnol.">
        <title>Draft genome sequence of fastidious pathogen Ceratobasidium theobromae, which causes vascular-streak dieback in Theobroma cacao.</title>
        <authorList>
            <person name="Ali S.S."/>
            <person name="Asman A."/>
            <person name="Shao J."/>
            <person name="Firmansyah A.P."/>
            <person name="Susilo A.W."/>
            <person name="Rosmana A."/>
            <person name="McMahon P."/>
            <person name="Junaid M."/>
            <person name="Guest D."/>
            <person name="Kheng T.Y."/>
            <person name="Meinhardt L.W."/>
            <person name="Bailey B.A."/>
        </authorList>
    </citation>
    <scope>NUCLEOTIDE SEQUENCE [LARGE SCALE GENOMIC DNA]</scope>
    <source>
        <strain evidence="10 11">CT2</strain>
    </source>
</reference>
<feature type="domain" description="PI3K/PI4K catalytic" evidence="8">
    <location>
        <begin position="1740"/>
        <end position="1991"/>
    </location>
</feature>
<dbReference type="SUPFAM" id="SSF56112">
    <property type="entry name" value="Protein kinase-like (PK-like)"/>
    <property type="match status" value="1"/>
</dbReference>
<dbReference type="EMBL" id="SSOP01000001">
    <property type="protein sequence ID" value="KAB5596484.1"/>
    <property type="molecule type" value="Genomic_DNA"/>
</dbReference>
<feature type="domain" description="PIK helical" evidence="9">
    <location>
        <begin position="1453"/>
        <end position="1639"/>
    </location>
</feature>
<dbReference type="SMART" id="SM00146">
    <property type="entry name" value="PI3Kc"/>
    <property type="match status" value="1"/>
</dbReference>
<dbReference type="InterPro" id="IPR000403">
    <property type="entry name" value="PI3/4_kinase_cat_dom"/>
</dbReference>
<accession>A0A5N5QXQ5</accession>
<dbReference type="Pfam" id="PF00454">
    <property type="entry name" value="PI3_PI4_kinase"/>
    <property type="match status" value="1"/>
</dbReference>
<dbReference type="InterPro" id="IPR018936">
    <property type="entry name" value="PI3/4_kinase_CS"/>
</dbReference>
<dbReference type="PROSITE" id="PS00915">
    <property type="entry name" value="PI3_4_KINASE_1"/>
    <property type="match status" value="1"/>
</dbReference>
<comment type="similarity">
    <text evidence="2">Belongs to the PI3/PI4-kinase family. Type III PI4K subfamily.</text>
</comment>
<dbReference type="GO" id="GO:0004430">
    <property type="term" value="F:1-phosphatidylinositol 4-kinase activity"/>
    <property type="evidence" value="ECO:0007669"/>
    <property type="project" value="UniProtKB-EC"/>
</dbReference>
<dbReference type="PROSITE" id="PS00916">
    <property type="entry name" value="PI3_4_KINASE_2"/>
    <property type="match status" value="1"/>
</dbReference>
<dbReference type="PROSITE" id="PS50290">
    <property type="entry name" value="PI3_4_KINASE_3"/>
    <property type="match status" value="1"/>
</dbReference>
<dbReference type="EC" id="2.7.1.67" evidence="3"/>
<evidence type="ECO:0000259" key="9">
    <source>
        <dbReference type="PROSITE" id="PS51545"/>
    </source>
</evidence>
<protein>
    <recommendedName>
        <fullName evidence="3">1-phosphatidylinositol 4-kinase</fullName>
        <ecNumber evidence="3">2.7.1.67</ecNumber>
    </recommendedName>
</protein>
<name>A0A5N5QXQ5_9AGAM</name>
<keyword evidence="6 10" id="KW-0418">Kinase</keyword>